<gene>
    <name evidence="1" type="ORF">DSM106972_004340</name>
</gene>
<protein>
    <submittedName>
        <fullName evidence="1">Uncharacterized protein</fullName>
    </submittedName>
</protein>
<dbReference type="EMBL" id="RSCL01000001">
    <property type="protein sequence ID" value="RUT09939.1"/>
    <property type="molecule type" value="Genomic_DNA"/>
</dbReference>
<reference evidence="1" key="2">
    <citation type="journal article" date="2019" name="Genome Biol. Evol.">
        <title>Day and night: Metabolic profiles and evolutionary relationships of six axenic non-marine cyanobacteria.</title>
        <authorList>
            <person name="Will S.E."/>
            <person name="Henke P."/>
            <person name="Boedeker C."/>
            <person name="Huang S."/>
            <person name="Brinkmann H."/>
            <person name="Rohde M."/>
            <person name="Jarek M."/>
            <person name="Friedl T."/>
            <person name="Seufert S."/>
            <person name="Schumacher M."/>
            <person name="Overmann J."/>
            <person name="Neumann-Schaal M."/>
            <person name="Petersen J."/>
        </authorList>
    </citation>
    <scope>NUCLEOTIDE SEQUENCE [LARGE SCALE GENOMIC DNA]</scope>
    <source>
        <strain evidence="1">PCC 7102</strain>
    </source>
</reference>
<proteinExistence type="predicted"/>
<accession>A0A433VV30</accession>
<comment type="caution">
    <text evidence="1">The sequence shown here is derived from an EMBL/GenBank/DDBJ whole genome shotgun (WGS) entry which is preliminary data.</text>
</comment>
<dbReference type="AlphaFoldDB" id="A0A433VV30"/>
<reference evidence="1" key="1">
    <citation type="submission" date="2018-12" db="EMBL/GenBank/DDBJ databases">
        <authorList>
            <person name="Will S."/>
            <person name="Neumann-Schaal M."/>
            <person name="Henke P."/>
        </authorList>
    </citation>
    <scope>NUCLEOTIDE SEQUENCE</scope>
    <source>
        <strain evidence="1">PCC 7102</strain>
    </source>
</reference>
<dbReference type="Proteomes" id="UP000271624">
    <property type="component" value="Unassembled WGS sequence"/>
</dbReference>
<dbReference type="OrthoDB" id="583157at2"/>
<keyword evidence="2" id="KW-1185">Reference proteome</keyword>
<evidence type="ECO:0000313" key="1">
    <source>
        <dbReference type="EMBL" id="RUT09939.1"/>
    </source>
</evidence>
<name>A0A433VV30_9CYAN</name>
<sequence>MHVRDKAGRFSESPDSLQAKAIGLRLPKKYYPHFEALAKARGLSLAELARLACLDYLERNIGEINQ</sequence>
<organism evidence="1 2">
    <name type="scientific">Dulcicalothrix desertica PCC 7102</name>
    <dbReference type="NCBI Taxonomy" id="232991"/>
    <lineage>
        <taxon>Bacteria</taxon>
        <taxon>Bacillati</taxon>
        <taxon>Cyanobacteriota</taxon>
        <taxon>Cyanophyceae</taxon>
        <taxon>Nostocales</taxon>
        <taxon>Calotrichaceae</taxon>
        <taxon>Dulcicalothrix</taxon>
    </lineage>
</organism>
<evidence type="ECO:0000313" key="2">
    <source>
        <dbReference type="Proteomes" id="UP000271624"/>
    </source>
</evidence>
<dbReference type="RefSeq" id="WP_127078399.1">
    <property type="nucleotide sequence ID" value="NZ_RSCL01000001.1"/>
</dbReference>